<feature type="transmembrane region" description="Helical" evidence="7">
    <location>
        <begin position="82"/>
        <end position="105"/>
    </location>
</feature>
<dbReference type="AlphaFoldDB" id="A0A9P8C5U3"/>
<comment type="subcellular location">
    <subcellularLocation>
        <location evidence="1">Membrane</location>
        <topology evidence="1">Multi-pass membrane protein</topology>
    </subcellularLocation>
</comment>
<feature type="domain" description="Rhodopsin" evidence="8">
    <location>
        <begin position="77"/>
        <end position="145"/>
    </location>
</feature>
<comment type="similarity">
    <text evidence="5">Belongs to the SAT4 family.</text>
</comment>
<evidence type="ECO:0000256" key="7">
    <source>
        <dbReference type="SAM" id="Phobius"/>
    </source>
</evidence>
<keyword evidence="10" id="KW-1185">Reference proteome</keyword>
<evidence type="ECO:0000256" key="4">
    <source>
        <dbReference type="ARBA" id="ARBA00023136"/>
    </source>
</evidence>
<dbReference type="EMBL" id="MU251503">
    <property type="protein sequence ID" value="KAG9233386.1"/>
    <property type="molecule type" value="Genomic_DNA"/>
</dbReference>
<feature type="domain" description="Rhodopsin" evidence="8">
    <location>
        <begin position="14"/>
        <end position="60"/>
    </location>
</feature>
<dbReference type="PANTHER" id="PTHR33048">
    <property type="entry name" value="PTH11-LIKE INTEGRAL MEMBRANE PROTEIN (AFU_ORTHOLOGUE AFUA_5G11245)"/>
    <property type="match status" value="1"/>
</dbReference>
<feature type="transmembrane region" description="Helical" evidence="7">
    <location>
        <begin position="20"/>
        <end position="44"/>
    </location>
</feature>
<proteinExistence type="inferred from homology"/>
<name>A0A9P8C5U3_9HELO</name>
<keyword evidence="2 7" id="KW-0812">Transmembrane</keyword>
<dbReference type="PANTHER" id="PTHR33048:SF55">
    <property type="entry name" value="INTEGRAL MEMBRANE PROTEIN"/>
    <property type="match status" value="1"/>
</dbReference>
<evidence type="ECO:0000256" key="1">
    <source>
        <dbReference type="ARBA" id="ARBA00004141"/>
    </source>
</evidence>
<keyword evidence="4 7" id="KW-0472">Membrane</keyword>
<accession>A0A9P8C5U3</accession>
<feature type="transmembrane region" description="Helical" evidence="7">
    <location>
        <begin position="111"/>
        <end position="128"/>
    </location>
</feature>
<dbReference type="InterPro" id="IPR049326">
    <property type="entry name" value="Rhodopsin_dom_fungi"/>
</dbReference>
<evidence type="ECO:0000256" key="2">
    <source>
        <dbReference type="ARBA" id="ARBA00022692"/>
    </source>
</evidence>
<evidence type="ECO:0000256" key="6">
    <source>
        <dbReference type="SAM" id="MobiDB-lite"/>
    </source>
</evidence>
<feature type="region of interest" description="Disordered" evidence="6">
    <location>
        <begin position="158"/>
        <end position="184"/>
    </location>
</feature>
<sequence>MPNQDNTPLVAVPGLGADDWAILGSLIFASAVSILMLAPCQFGFGKHVKSLSKSNRLMALKPLSVCMELLQQPRHFSNVINWYGNAGFSIITDVLILVLPMTMVYKLKLPAPQRLALAMVFALGGFILRMTTLNLSTTSPDITFPKLRVEHSDFRDKEWKTPGGMAVPTTDSFQRHPAGENGEE</sequence>
<keyword evidence="3 7" id="KW-1133">Transmembrane helix</keyword>
<evidence type="ECO:0000313" key="9">
    <source>
        <dbReference type="EMBL" id="KAG9233386.1"/>
    </source>
</evidence>
<protein>
    <recommendedName>
        <fullName evidence="8">Rhodopsin domain-containing protein</fullName>
    </recommendedName>
</protein>
<reference evidence="9" key="1">
    <citation type="journal article" date="2021" name="IMA Fungus">
        <title>Genomic characterization of three marine fungi, including Emericellopsis atlantica sp. nov. with signatures of a generalist lifestyle and marine biomass degradation.</title>
        <authorList>
            <person name="Hagestad O.C."/>
            <person name="Hou L."/>
            <person name="Andersen J.H."/>
            <person name="Hansen E.H."/>
            <person name="Altermark B."/>
            <person name="Li C."/>
            <person name="Kuhnert E."/>
            <person name="Cox R.J."/>
            <person name="Crous P.W."/>
            <person name="Spatafora J.W."/>
            <person name="Lail K."/>
            <person name="Amirebrahimi M."/>
            <person name="Lipzen A."/>
            <person name="Pangilinan J."/>
            <person name="Andreopoulos W."/>
            <person name="Hayes R.D."/>
            <person name="Ng V."/>
            <person name="Grigoriev I.V."/>
            <person name="Jackson S.A."/>
            <person name="Sutton T.D.S."/>
            <person name="Dobson A.D.W."/>
            <person name="Rama T."/>
        </authorList>
    </citation>
    <scope>NUCLEOTIDE SEQUENCE</scope>
    <source>
        <strain evidence="9">TRa018bII</strain>
    </source>
</reference>
<dbReference type="InterPro" id="IPR052337">
    <property type="entry name" value="SAT4-like"/>
</dbReference>
<dbReference type="Proteomes" id="UP000824998">
    <property type="component" value="Unassembled WGS sequence"/>
</dbReference>
<evidence type="ECO:0000256" key="5">
    <source>
        <dbReference type="ARBA" id="ARBA00038359"/>
    </source>
</evidence>
<evidence type="ECO:0000256" key="3">
    <source>
        <dbReference type="ARBA" id="ARBA00022989"/>
    </source>
</evidence>
<dbReference type="GO" id="GO:0016020">
    <property type="term" value="C:membrane"/>
    <property type="evidence" value="ECO:0007669"/>
    <property type="project" value="UniProtKB-SubCell"/>
</dbReference>
<evidence type="ECO:0000313" key="10">
    <source>
        <dbReference type="Proteomes" id="UP000824998"/>
    </source>
</evidence>
<evidence type="ECO:0000259" key="8">
    <source>
        <dbReference type="Pfam" id="PF20684"/>
    </source>
</evidence>
<dbReference type="Pfam" id="PF20684">
    <property type="entry name" value="Fung_rhodopsin"/>
    <property type="match status" value="2"/>
</dbReference>
<organism evidence="9 10">
    <name type="scientific">Amylocarpus encephaloides</name>
    <dbReference type="NCBI Taxonomy" id="45428"/>
    <lineage>
        <taxon>Eukaryota</taxon>
        <taxon>Fungi</taxon>
        <taxon>Dikarya</taxon>
        <taxon>Ascomycota</taxon>
        <taxon>Pezizomycotina</taxon>
        <taxon>Leotiomycetes</taxon>
        <taxon>Helotiales</taxon>
        <taxon>Helotiales incertae sedis</taxon>
        <taxon>Amylocarpus</taxon>
    </lineage>
</organism>
<dbReference type="OrthoDB" id="5401779at2759"/>
<comment type="caution">
    <text evidence="9">The sequence shown here is derived from an EMBL/GenBank/DDBJ whole genome shotgun (WGS) entry which is preliminary data.</text>
</comment>
<gene>
    <name evidence="9" type="ORF">BJ875DRAFT_442308</name>
</gene>